<gene>
    <name evidence="1" type="ORF">BJ212DRAFT_1483762</name>
</gene>
<organism evidence="1 2">
    <name type="scientific">Suillus subaureus</name>
    <dbReference type="NCBI Taxonomy" id="48587"/>
    <lineage>
        <taxon>Eukaryota</taxon>
        <taxon>Fungi</taxon>
        <taxon>Dikarya</taxon>
        <taxon>Basidiomycota</taxon>
        <taxon>Agaricomycotina</taxon>
        <taxon>Agaricomycetes</taxon>
        <taxon>Agaricomycetidae</taxon>
        <taxon>Boletales</taxon>
        <taxon>Suillineae</taxon>
        <taxon>Suillaceae</taxon>
        <taxon>Suillus</taxon>
    </lineage>
</organism>
<proteinExistence type="predicted"/>
<dbReference type="EMBL" id="JABBWG010000029">
    <property type="protein sequence ID" value="KAG1811510.1"/>
    <property type="molecule type" value="Genomic_DNA"/>
</dbReference>
<keyword evidence="2" id="KW-1185">Reference proteome</keyword>
<reference evidence="1" key="1">
    <citation type="journal article" date="2020" name="New Phytol.">
        <title>Comparative genomics reveals dynamic genome evolution in host specialist ectomycorrhizal fungi.</title>
        <authorList>
            <person name="Lofgren L.A."/>
            <person name="Nguyen N.H."/>
            <person name="Vilgalys R."/>
            <person name="Ruytinx J."/>
            <person name="Liao H.L."/>
            <person name="Branco S."/>
            <person name="Kuo A."/>
            <person name="LaButti K."/>
            <person name="Lipzen A."/>
            <person name="Andreopoulos W."/>
            <person name="Pangilinan J."/>
            <person name="Riley R."/>
            <person name="Hundley H."/>
            <person name="Na H."/>
            <person name="Barry K."/>
            <person name="Grigoriev I.V."/>
            <person name="Stajich J.E."/>
            <person name="Kennedy P.G."/>
        </authorList>
    </citation>
    <scope>NUCLEOTIDE SEQUENCE</scope>
    <source>
        <strain evidence="1">MN1</strain>
    </source>
</reference>
<dbReference type="RefSeq" id="XP_041190109.1">
    <property type="nucleotide sequence ID" value="XM_041340667.1"/>
</dbReference>
<evidence type="ECO:0000313" key="1">
    <source>
        <dbReference type="EMBL" id="KAG1811510.1"/>
    </source>
</evidence>
<protein>
    <submittedName>
        <fullName evidence="1">Uncharacterized protein</fullName>
    </submittedName>
</protein>
<name>A0A9P7E5J9_9AGAM</name>
<evidence type="ECO:0000313" key="2">
    <source>
        <dbReference type="Proteomes" id="UP000807769"/>
    </source>
</evidence>
<sequence>MSVMECIIIVTVPGLLVEPINPDPTIIHLQGNINTDDFSQVNGSQSTWQITPNSKSGSLVLWI</sequence>
<dbReference type="OrthoDB" id="10470705at2759"/>
<dbReference type="GeneID" id="64634683"/>
<dbReference type="AlphaFoldDB" id="A0A9P7E5J9"/>
<dbReference type="Proteomes" id="UP000807769">
    <property type="component" value="Unassembled WGS sequence"/>
</dbReference>
<comment type="caution">
    <text evidence="1">The sequence shown here is derived from an EMBL/GenBank/DDBJ whole genome shotgun (WGS) entry which is preliminary data.</text>
</comment>
<accession>A0A9P7E5J9</accession>